<dbReference type="PANTHER" id="PTHR38780">
    <property type="entry name" value="PROTEIN TUSC"/>
    <property type="match status" value="1"/>
</dbReference>
<dbReference type="Proteomes" id="UP001305746">
    <property type="component" value="Unassembled WGS sequence"/>
</dbReference>
<evidence type="ECO:0000313" key="2">
    <source>
        <dbReference type="EMBL" id="MEA1081965.1"/>
    </source>
</evidence>
<dbReference type="PANTHER" id="PTHR38780:SF1">
    <property type="entry name" value="PROTEIN TUSC"/>
    <property type="match status" value="1"/>
</dbReference>
<comment type="caution">
    <text evidence="2">The sequence shown here is derived from an EMBL/GenBank/DDBJ whole genome shotgun (WGS) entry which is preliminary data.</text>
</comment>
<protein>
    <submittedName>
        <fullName evidence="2">DsrE family protein</fullName>
    </submittedName>
</protein>
<dbReference type="InterPro" id="IPR017462">
    <property type="entry name" value="Sulphur_relay_TusC/DsrF"/>
</dbReference>
<dbReference type="RefSeq" id="WP_322856400.1">
    <property type="nucleotide sequence ID" value="NZ_JAYDCJ010000003.1"/>
</dbReference>
<proteinExistence type="inferred from homology"/>
<dbReference type="SUPFAM" id="SSF75169">
    <property type="entry name" value="DsrEFH-like"/>
    <property type="match status" value="1"/>
</dbReference>
<organism evidence="2 3">
    <name type="scientific">Marinobacter qingdaonensis</name>
    <dbReference type="NCBI Taxonomy" id="3108486"/>
    <lineage>
        <taxon>Bacteria</taxon>
        <taxon>Pseudomonadati</taxon>
        <taxon>Pseudomonadota</taxon>
        <taxon>Gammaproteobacteria</taxon>
        <taxon>Pseudomonadales</taxon>
        <taxon>Marinobacteraceae</taxon>
        <taxon>Marinobacter</taxon>
    </lineage>
</organism>
<dbReference type="InterPro" id="IPR027396">
    <property type="entry name" value="DsrEFH-like"/>
</dbReference>
<evidence type="ECO:0000313" key="3">
    <source>
        <dbReference type="Proteomes" id="UP001305746"/>
    </source>
</evidence>
<name>A0ABU5P1P3_9GAMM</name>
<keyword evidence="3" id="KW-1185">Reference proteome</keyword>
<gene>
    <name evidence="2" type="ORF">U5822_14915</name>
</gene>
<sequence>MGMLIVIDQPAYGTWAGREALDMAFSLAAFDQPVSLLFTGAGVSWLRKDQDPAGIDQKSVAKNLAAAPVFGIEAVMADRASCQRLGLDAGDMAAGVTLVDADAQLLSQFDQTAFSA</sequence>
<dbReference type="EMBL" id="JAYDCJ010000003">
    <property type="protein sequence ID" value="MEA1081965.1"/>
    <property type="molecule type" value="Genomic_DNA"/>
</dbReference>
<dbReference type="Pfam" id="PF02635">
    <property type="entry name" value="DsrE"/>
    <property type="match status" value="1"/>
</dbReference>
<comment type="similarity">
    <text evidence="1">Belongs to the DsrF/TusC family.</text>
</comment>
<accession>A0ABU5P1P3</accession>
<dbReference type="InterPro" id="IPR003787">
    <property type="entry name" value="Sulphur_relay_DsrE/F-like"/>
</dbReference>
<dbReference type="Gene3D" id="3.40.1260.10">
    <property type="entry name" value="DsrEFH-like"/>
    <property type="match status" value="1"/>
</dbReference>
<reference evidence="2 3" key="1">
    <citation type="submission" date="2023-12" db="EMBL/GenBank/DDBJ databases">
        <title>Marinobacter qingdaonensis sp. nov., isolated from the intertidal sediment of Qingdao, PR China.</title>
        <authorList>
            <person name="Li Y."/>
        </authorList>
    </citation>
    <scope>NUCLEOTIDE SEQUENCE [LARGE SCALE GENOMIC DNA]</scope>
    <source>
        <strain evidence="2 3">ASW11-75</strain>
    </source>
</reference>
<evidence type="ECO:0000256" key="1">
    <source>
        <dbReference type="ARBA" id="ARBA00005996"/>
    </source>
</evidence>